<dbReference type="OrthoDB" id="9791143at2"/>
<reference evidence="5 6" key="1">
    <citation type="journal article" date="2015" name="Genome Announc.">
        <title>Expanding the biotechnology potential of lactobacilli through comparative genomics of 213 strains and associated genera.</title>
        <authorList>
            <person name="Sun Z."/>
            <person name="Harris H.M."/>
            <person name="McCann A."/>
            <person name="Guo C."/>
            <person name="Argimon S."/>
            <person name="Zhang W."/>
            <person name="Yang X."/>
            <person name="Jeffery I.B."/>
            <person name="Cooney J.C."/>
            <person name="Kagawa T.F."/>
            <person name="Liu W."/>
            <person name="Song Y."/>
            <person name="Salvetti E."/>
            <person name="Wrobel A."/>
            <person name="Rasinkangas P."/>
            <person name="Parkhill J."/>
            <person name="Rea M.C."/>
            <person name="O'Sullivan O."/>
            <person name="Ritari J."/>
            <person name="Douillard F.P."/>
            <person name="Paul Ross R."/>
            <person name="Yang R."/>
            <person name="Briner A.E."/>
            <person name="Felis G.E."/>
            <person name="de Vos W.M."/>
            <person name="Barrangou R."/>
            <person name="Klaenhammer T.R."/>
            <person name="Caufield P.W."/>
            <person name="Cui Y."/>
            <person name="Zhang H."/>
            <person name="O'Toole P.W."/>
        </authorList>
    </citation>
    <scope>NUCLEOTIDE SEQUENCE [LARGE SCALE GENOMIC DNA]</scope>
    <source>
        <strain evidence="5 6">DSM 24716</strain>
    </source>
</reference>
<dbReference type="EMBL" id="JQCF01000008">
    <property type="protein sequence ID" value="KRN99669.1"/>
    <property type="molecule type" value="Genomic_DNA"/>
</dbReference>
<dbReference type="SUPFAM" id="SSF46785">
    <property type="entry name" value="Winged helix' DNA-binding domain"/>
    <property type="match status" value="1"/>
</dbReference>
<dbReference type="PANTHER" id="PTHR33204:SF29">
    <property type="entry name" value="TRANSCRIPTIONAL REGULATOR"/>
    <property type="match status" value="1"/>
</dbReference>
<evidence type="ECO:0000256" key="1">
    <source>
        <dbReference type="ARBA" id="ARBA00023015"/>
    </source>
</evidence>
<keyword evidence="3" id="KW-0804">Transcription</keyword>
<dbReference type="Proteomes" id="UP000051006">
    <property type="component" value="Unassembled WGS sequence"/>
</dbReference>
<evidence type="ECO:0000256" key="2">
    <source>
        <dbReference type="ARBA" id="ARBA00023125"/>
    </source>
</evidence>
<dbReference type="Pfam" id="PF01638">
    <property type="entry name" value="HxlR"/>
    <property type="match status" value="1"/>
</dbReference>
<evidence type="ECO:0000259" key="4">
    <source>
        <dbReference type="PROSITE" id="PS51118"/>
    </source>
</evidence>
<sequence length="118" mass="13603">MKEYNIGIEASLDVISGKWKPLILCYIGIGINRNGELLRKIPHISQKVLTEQLKQLINDDILKRTVINEKPLHVEYSFTDYGESLRKILLSLCHWGEIHIDHMNQANDYGVVDVSLFK</sequence>
<dbReference type="STRING" id="993692.IV57_GL002484"/>
<dbReference type="RefSeq" id="WP_057880589.1">
    <property type="nucleotide sequence ID" value="NZ_JQCF01000008.1"/>
</dbReference>
<dbReference type="InterPro" id="IPR036388">
    <property type="entry name" value="WH-like_DNA-bd_sf"/>
</dbReference>
<proteinExistence type="predicted"/>
<dbReference type="InterPro" id="IPR036390">
    <property type="entry name" value="WH_DNA-bd_sf"/>
</dbReference>
<dbReference type="AlphaFoldDB" id="A0A0R2LIH0"/>
<evidence type="ECO:0000313" key="6">
    <source>
        <dbReference type="Proteomes" id="UP000051006"/>
    </source>
</evidence>
<dbReference type="PANTHER" id="PTHR33204">
    <property type="entry name" value="TRANSCRIPTIONAL REGULATOR, MARR FAMILY"/>
    <property type="match status" value="1"/>
</dbReference>
<dbReference type="PROSITE" id="PS51118">
    <property type="entry name" value="HTH_HXLR"/>
    <property type="match status" value="1"/>
</dbReference>
<evidence type="ECO:0000313" key="5">
    <source>
        <dbReference type="EMBL" id="KRN99669.1"/>
    </source>
</evidence>
<gene>
    <name evidence="5" type="ORF">IV57_GL002484</name>
</gene>
<protein>
    <recommendedName>
        <fullName evidence="4">HTH hxlR-type domain-containing protein</fullName>
    </recommendedName>
</protein>
<dbReference type="GO" id="GO:0003677">
    <property type="term" value="F:DNA binding"/>
    <property type="evidence" value="ECO:0007669"/>
    <property type="project" value="UniProtKB-KW"/>
</dbReference>
<feature type="domain" description="HTH hxlR-type" evidence="4">
    <location>
        <begin position="6"/>
        <end position="104"/>
    </location>
</feature>
<dbReference type="PATRIC" id="fig|993692.3.peg.2532"/>
<organism evidence="5 6">
    <name type="scientific">Companilactobacillus kimchiensis</name>
    <dbReference type="NCBI Taxonomy" id="993692"/>
    <lineage>
        <taxon>Bacteria</taxon>
        <taxon>Bacillati</taxon>
        <taxon>Bacillota</taxon>
        <taxon>Bacilli</taxon>
        <taxon>Lactobacillales</taxon>
        <taxon>Lactobacillaceae</taxon>
        <taxon>Companilactobacillus</taxon>
    </lineage>
</organism>
<keyword evidence="2" id="KW-0238">DNA-binding</keyword>
<keyword evidence="6" id="KW-1185">Reference proteome</keyword>
<evidence type="ECO:0000256" key="3">
    <source>
        <dbReference type="ARBA" id="ARBA00023163"/>
    </source>
</evidence>
<dbReference type="Gene3D" id="1.10.10.10">
    <property type="entry name" value="Winged helix-like DNA-binding domain superfamily/Winged helix DNA-binding domain"/>
    <property type="match status" value="1"/>
</dbReference>
<name>A0A0R2LIH0_9LACO</name>
<keyword evidence="1" id="KW-0805">Transcription regulation</keyword>
<accession>A0A0R2LIH0</accession>
<dbReference type="InterPro" id="IPR002577">
    <property type="entry name" value="HTH_HxlR"/>
</dbReference>
<comment type="caution">
    <text evidence="5">The sequence shown here is derived from an EMBL/GenBank/DDBJ whole genome shotgun (WGS) entry which is preliminary data.</text>
</comment>